<dbReference type="RefSeq" id="WP_014808397.1">
    <property type="nucleotide sequence ID" value="NC_018025.1"/>
</dbReference>
<evidence type="ECO:0000313" key="1">
    <source>
        <dbReference type="EMBL" id="AFM23238.1"/>
    </source>
</evidence>
<dbReference type="Proteomes" id="UP000006055">
    <property type="component" value="Chromosome"/>
</dbReference>
<reference evidence="2" key="1">
    <citation type="submission" date="2012-06" db="EMBL/GenBank/DDBJ databases">
        <title>Complete sequence of chromosome of Desulfomonile tiedjei DSM 6799.</title>
        <authorList>
            <person name="Lucas S."/>
            <person name="Copeland A."/>
            <person name="Lapidus A."/>
            <person name="Glavina del Rio T."/>
            <person name="Dalin E."/>
            <person name="Tice H."/>
            <person name="Bruce D."/>
            <person name="Goodwin L."/>
            <person name="Pitluck S."/>
            <person name="Peters L."/>
            <person name="Ovchinnikova G."/>
            <person name="Zeytun A."/>
            <person name="Lu M."/>
            <person name="Kyrpides N."/>
            <person name="Mavromatis K."/>
            <person name="Ivanova N."/>
            <person name="Brettin T."/>
            <person name="Detter J.C."/>
            <person name="Han C."/>
            <person name="Larimer F."/>
            <person name="Land M."/>
            <person name="Hauser L."/>
            <person name="Markowitz V."/>
            <person name="Cheng J.-F."/>
            <person name="Hugenholtz P."/>
            <person name="Woyke T."/>
            <person name="Wu D."/>
            <person name="Spring S."/>
            <person name="Schroeder M."/>
            <person name="Brambilla E."/>
            <person name="Klenk H.-P."/>
            <person name="Eisen J.A."/>
        </authorList>
    </citation>
    <scope>NUCLEOTIDE SEQUENCE [LARGE SCALE GENOMIC DNA]</scope>
    <source>
        <strain evidence="2">ATCC 49306 / DSM 6799 / DCB-1</strain>
    </source>
</reference>
<protein>
    <recommendedName>
        <fullName evidence="3">Zinc ribbon domain-containing protein</fullName>
    </recommendedName>
</protein>
<name>I4C0Z7_DESTA</name>
<dbReference type="EMBL" id="CP003360">
    <property type="protein sequence ID" value="AFM23238.1"/>
    <property type="molecule type" value="Genomic_DNA"/>
</dbReference>
<evidence type="ECO:0000313" key="2">
    <source>
        <dbReference type="Proteomes" id="UP000006055"/>
    </source>
</evidence>
<dbReference type="OrthoDB" id="9813321at2"/>
<accession>I4C0Z7</accession>
<organism evidence="1 2">
    <name type="scientific">Desulfomonile tiedjei (strain ATCC 49306 / DSM 6799 / DCB-1)</name>
    <dbReference type="NCBI Taxonomy" id="706587"/>
    <lineage>
        <taxon>Bacteria</taxon>
        <taxon>Pseudomonadati</taxon>
        <taxon>Thermodesulfobacteriota</taxon>
        <taxon>Desulfomonilia</taxon>
        <taxon>Desulfomonilales</taxon>
        <taxon>Desulfomonilaceae</taxon>
        <taxon>Desulfomonile</taxon>
    </lineage>
</organism>
<proteinExistence type="predicted"/>
<keyword evidence="2" id="KW-1185">Reference proteome</keyword>
<evidence type="ECO:0008006" key="3">
    <source>
        <dbReference type="Google" id="ProtNLM"/>
    </source>
</evidence>
<gene>
    <name evidence="1" type="ordered locus">Desti_0505</name>
</gene>
<dbReference type="KEGG" id="dti:Desti_0505"/>
<sequence>MAVMNYKCGVCGKEFAKLLVSPLHAPSKCPVCGKNDIKELGPAFVDDGTVLKRALCSSCDTCGDTACPTAPASV</sequence>
<dbReference type="AlphaFoldDB" id="I4C0Z7"/>
<dbReference type="Gene3D" id="2.20.28.30">
    <property type="entry name" value="RNA polymerase ii, chain L"/>
    <property type="match status" value="1"/>
</dbReference>
<dbReference type="HOGENOM" id="CLU_136025_4_0_7"/>